<proteinExistence type="predicted"/>
<accession>A0A6P1XZZ3</accession>
<feature type="transmembrane region" description="Helical" evidence="1">
    <location>
        <begin position="81"/>
        <end position="102"/>
    </location>
</feature>
<dbReference type="RefSeq" id="WP_162662760.1">
    <property type="nucleotide sequence ID" value="NZ_CP048020.1"/>
</dbReference>
<evidence type="ECO:0000256" key="1">
    <source>
        <dbReference type="SAM" id="Phobius"/>
    </source>
</evidence>
<evidence type="ECO:0000313" key="2">
    <source>
        <dbReference type="EMBL" id="QHX42679.1"/>
    </source>
</evidence>
<sequence length="123" mass="13626">MVAVQIIIAVIPIVGIVMGSVLVFFYFLWRHKQIMLQIKTNTYIQPAVNIRLFCLLLGIMLTVIGSVLFGLFYLIAGVGYILLGGLIPLALGISLILFYTITHRSWNKEGQKFAALPEGKTEG</sequence>
<dbReference type="AlphaFoldDB" id="A0A6P1XZZ3"/>
<keyword evidence="1" id="KW-0472">Membrane</keyword>
<dbReference type="KEGG" id="trz:GWP43_03580"/>
<protein>
    <submittedName>
        <fullName evidence="2">Uncharacterized protein</fullName>
    </submittedName>
</protein>
<dbReference type="Proteomes" id="UP000464374">
    <property type="component" value="Chromosome"/>
</dbReference>
<keyword evidence="1" id="KW-0812">Transmembrane</keyword>
<feature type="transmembrane region" description="Helical" evidence="1">
    <location>
        <begin position="6"/>
        <end position="29"/>
    </location>
</feature>
<keyword evidence="1" id="KW-1133">Transmembrane helix</keyword>
<name>A0A6P1XZZ3_9SPIR</name>
<dbReference type="EMBL" id="CP048020">
    <property type="protein sequence ID" value="QHX42679.1"/>
    <property type="molecule type" value="Genomic_DNA"/>
</dbReference>
<gene>
    <name evidence="2" type="ORF">GWP43_03580</name>
</gene>
<organism evidence="2 3">
    <name type="scientific">Treponema vincentii</name>
    <dbReference type="NCBI Taxonomy" id="69710"/>
    <lineage>
        <taxon>Bacteria</taxon>
        <taxon>Pseudomonadati</taxon>
        <taxon>Spirochaetota</taxon>
        <taxon>Spirochaetia</taxon>
        <taxon>Spirochaetales</taxon>
        <taxon>Treponemataceae</taxon>
        <taxon>Treponema</taxon>
    </lineage>
</organism>
<evidence type="ECO:0000313" key="3">
    <source>
        <dbReference type="Proteomes" id="UP000464374"/>
    </source>
</evidence>
<reference evidence="2 3" key="1">
    <citation type="submission" date="2020-01" db="EMBL/GenBank/DDBJ databases">
        <title>Complete genome sequence of a human oral phylogroup 1 Treponema sp. strain ATCC 700766, originally isolated from periodontitis dental plaque.</title>
        <authorList>
            <person name="Chan Y."/>
            <person name="Huo Y.-B."/>
            <person name="Yu X.-L."/>
            <person name="Zeng H."/>
            <person name="Leung W.-K."/>
            <person name="Watt R.M."/>
        </authorList>
    </citation>
    <scope>NUCLEOTIDE SEQUENCE [LARGE SCALE GENOMIC DNA]</scope>
    <source>
        <strain evidence="2 3">OMZ 804</strain>
    </source>
</reference>
<feature type="transmembrane region" description="Helical" evidence="1">
    <location>
        <begin position="50"/>
        <end position="75"/>
    </location>
</feature>